<accession>A0A5M8QX50</accession>
<dbReference type="Proteomes" id="UP000323994">
    <property type="component" value="Unassembled WGS sequence"/>
</dbReference>
<gene>
    <name evidence="1" type="ORF">FEM33_18095</name>
</gene>
<dbReference type="AlphaFoldDB" id="A0A5M8QX50"/>
<keyword evidence="2" id="KW-1185">Reference proteome</keyword>
<sequence length="76" mass="8694">MSKRLTRVRAGKIHPLSEKLLGCDIHAVLQNGNTHFGKLESLTENHLLIRDPRNHLHNLAVTDLYEIVYDAVQLKQ</sequence>
<dbReference type="RefSeq" id="WP_139013384.1">
    <property type="nucleotide sequence ID" value="NZ_VBSN01000049.1"/>
</dbReference>
<organism evidence="1 2">
    <name type="scientific">Dyadobacter flavalbus</name>
    <dbReference type="NCBI Taxonomy" id="2579942"/>
    <lineage>
        <taxon>Bacteria</taxon>
        <taxon>Pseudomonadati</taxon>
        <taxon>Bacteroidota</taxon>
        <taxon>Cytophagia</taxon>
        <taxon>Cytophagales</taxon>
        <taxon>Spirosomataceae</taxon>
        <taxon>Dyadobacter</taxon>
    </lineage>
</organism>
<evidence type="ECO:0000313" key="1">
    <source>
        <dbReference type="EMBL" id="KAA6438582.1"/>
    </source>
</evidence>
<comment type="caution">
    <text evidence="1">The sequence shown here is derived from an EMBL/GenBank/DDBJ whole genome shotgun (WGS) entry which is preliminary data.</text>
</comment>
<dbReference type="EMBL" id="VBSN01000049">
    <property type="protein sequence ID" value="KAA6438582.1"/>
    <property type="molecule type" value="Genomic_DNA"/>
</dbReference>
<reference evidence="1 2" key="1">
    <citation type="submission" date="2019-05" db="EMBL/GenBank/DDBJ databases">
        <authorList>
            <person name="Qu J.-H."/>
        </authorList>
    </citation>
    <scope>NUCLEOTIDE SEQUENCE [LARGE SCALE GENOMIC DNA]</scope>
    <source>
        <strain evidence="1 2">NS28</strain>
    </source>
</reference>
<name>A0A5M8QX50_9BACT</name>
<evidence type="ECO:0000313" key="2">
    <source>
        <dbReference type="Proteomes" id="UP000323994"/>
    </source>
</evidence>
<dbReference type="OrthoDB" id="962802at2"/>
<protein>
    <submittedName>
        <fullName evidence="1">Uncharacterized protein</fullName>
    </submittedName>
</protein>
<proteinExistence type="predicted"/>